<protein>
    <submittedName>
        <fullName evidence="2 3">Uncharacterized protein</fullName>
    </submittedName>
</protein>
<reference evidence="3" key="5">
    <citation type="submission" date="2018-04" db="UniProtKB">
        <authorList>
            <consortium name="EnsemblFungi"/>
        </authorList>
    </citation>
    <scope>IDENTIFICATION</scope>
    <source>
        <strain evidence="3">R3-111a-1</strain>
    </source>
</reference>
<feature type="region of interest" description="Disordered" evidence="1">
    <location>
        <begin position="1"/>
        <end position="41"/>
    </location>
</feature>
<keyword evidence="4" id="KW-1185">Reference proteome</keyword>
<dbReference type="EnsemblFungi" id="EJT77993">
    <property type="protein sequence ID" value="EJT77993"/>
    <property type="gene ID" value="GGTG_03096"/>
</dbReference>
<dbReference type="VEuPathDB" id="FungiDB:GGTG_03096"/>
<reference evidence="3" key="4">
    <citation type="journal article" date="2015" name="G3 (Bethesda)">
        <title>Genome sequences of three phytopathogenic species of the Magnaporthaceae family of fungi.</title>
        <authorList>
            <person name="Okagaki L.H."/>
            <person name="Nunes C.C."/>
            <person name="Sailsbery J."/>
            <person name="Clay B."/>
            <person name="Brown D."/>
            <person name="John T."/>
            <person name="Oh Y."/>
            <person name="Young N."/>
            <person name="Fitzgerald M."/>
            <person name="Haas B.J."/>
            <person name="Zeng Q."/>
            <person name="Young S."/>
            <person name="Adiconis X."/>
            <person name="Fan L."/>
            <person name="Levin J.Z."/>
            <person name="Mitchell T.K."/>
            <person name="Okubara P.A."/>
            <person name="Farman M.L."/>
            <person name="Kohn L.M."/>
            <person name="Birren B."/>
            <person name="Ma L.-J."/>
            <person name="Dean R.A."/>
        </authorList>
    </citation>
    <scope>NUCLEOTIDE SEQUENCE</scope>
    <source>
        <strain evidence="3">R3-111a-1</strain>
    </source>
</reference>
<reference evidence="2" key="2">
    <citation type="submission" date="2010-07" db="EMBL/GenBank/DDBJ databases">
        <authorList>
            <consortium name="The Broad Institute Genome Sequencing Platform"/>
            <consortium name="Broad Institute Genome Sequencing Center for Infectious Disease"/>
            <person name="Ma L.-J."/>
            <person name="Dead R."/>
            <person name="Young S."/>
            <person name="Zeng Q."/>
            <person name="Koehrsen M."/>
            <person name="Alvarado L."/>
            <person name="Berlin A."/>
            <person name="Chapman S.B."/>
            <person name="Chen Z."/>
            <person name="Freedman E."/>
            <person name="Gellesch M."/>
            <person name="Goldberg J."/>
            <person name="Griggs A."/>
            <person name="Gujja S."/>
            <person name="Heilman E.R."/>
            <person name="Heiman D."/>
            <person name="Hepburn T."/>
            <person name="Howarth C."/>
            <person name="Jen D."/>
            <person name="Larson L."/>
            <person name="Mehta T."/>
            <person name="Neiman D."/>
            <person name="Pearson M."/>
            <person name="Roberts A."/>
            <person name="Saif S."/>
            <person name="Shea T."/>
            <person name="Shenoy N."/>
            <person name="Sisk P."/>
            <person name="Stolte C."/>
            <person name="Sykes S."/>
            <person name="Walk T."/>
            <person name="White J."/>
            <person name="Yandava C."/>
            <person name="Haas B."/>
            <person name="Nusbaum C."/>
            <person name="Birren B."/>
        </authorList>
    </citation>
    <scope>NUCLEOTIDE SEQUENCE</scope>
    <source>
        <strain evidence="2">R3-111a-1</strain>
    </source>
</reference>
<dbReference type="RefSeq" id="XP_009219138.1">
    <property type="nucleotide sequence ID" value="XM_009220874.1"/>
</dbReference>
<gene>
    <name evidence="3" type="primary">20343554</name>
    <name evidence="2" type="ORF">GGTG_03096</name>
</gene>
<dbReference type="EMBL" id="GL385396">
    <property type="protein sequence ID" value="EJT77993.1"/>
    <property type="molecule type" value="Genomic_DNA"/>
</dbReference>
<dbReference type="HOGENOM" id="CLU_1124603_0_0_1"/>
<dbReference type="AlphaFoldDB" id="J3NP90"/>
<evidence type="ECO:0000313" key="2">
    <source>
        <dbReference type="EMBL" id="EJT77993.1"/>
    </source>
</evidence>
<accession>J3NP90</accession>
<proteinExistence type="predicted"/>
<dbReference type="GeneID" id="20343554"/>
<dbReference type="Proteomes" id="UP000006039">
    <property type="component" value="Unassembled WGS sequence"/>
</dbReference>
<evidence type="ECO:0000313" key="4">
    <source>
        <dbReference type="Proteomes" id="UP000006039"/>
    </source>
</evidence>
<evidence type="ECO:0000256" key="1">
    <source>
        <dbReference type="SAM" id="MobiDB-lite"/>
    </source>
</evidence>
<organism evidence="2">
    <name type="scientific">Gaeumannomyces tritici (strain R3-111a-1)</name>
    <name type="common">Wheat and barley take-all root rot fungus</name>
    <name type="synonym">Gaeumannomyces graminis var. tritici</name>
    <dbReference type="NCBI Taxonomy" id="644352"/>
    <lineage>
        <taxon>Eukaryota</taxon>
        <taxon>Fungi</taxon>
        <taxon>Dikarya</taxon>
        <taxon>Ascomycota</taxon>
        <taxon>Pezizomycotina</taxon>
        <taxon>Sordariomycetes</taxon>
        <taxon>Sordariomycetidae</taxon>
        <taxon>Magnaporthales</taxon>
        <taxon>Magnaporthaceae</taxon>
        <taxon>Gaeumannomyces</taxon>
    </lineage>
</organism>
<sequence length="247" mass="25917">MPVRQVADWPAEFAGGGLPGRQGEESAAARRRGKSAEAAAPGADDLRRVGLRDPALLNKNNVSIMQCHAAPKEGVAVAAASVAALGLASQPANQPALPNPARIRGAGAGVRAANVRSLILSTCRPPCGGYVLSADHASTRWHLGNSRRAKKLKSLARPALAQPARFRGRAWHGGGRERVRARVVAHRSSSWVPGPSPGALYSQFAIRSNHTDGQSAAAKRCDASRIVYCTISRAQGNTREGAAPVRR</sequence>
<reference evidence="2" key="3">
    <citation type="submission" date="2010-09" db="EMBL/GenBank/DDBJ databases">
        <title>Annotation of Gaeumannomyces graminis var. tritici R3-111a-1.</title>
        <authorList>
            <consortium name="The Broad Institute Genome Sequencing Platform"/>
            <person name="Ma L.-J."/>
            <person name="Dead R."/>
            <person name="Young S.K."/>
            <person name="Zeng Q."/>
            <person name="Gargeya S."/>
            <person name="Fitzgerald M."/>
            <person name="Haas B."/>
            <person name="Abouelleil A."/>
            <person name="Alvarado L."/>
            <person name="Arachchi H.M."/>
            <person name="Berlin A."/>
            <person name="Brown A."/>
            <person name="Chapman S.B."/>
            <person name="Chen Z."/>
            <person name="Dunbar C."/>
            <person name="Freedman E."/>
            <person name="Gearin G."/>
            <person name="Gellesch M."/>
            <person name="Goldberg J."/>
            <person name="Griggs A."/>
            <person name="Gujja S."/>
            <person name="Heiman D."/>
            <person name="Howarth C."/>
            <person name="Larson L."/>
            <person name="Lui A."/>
            <person name="MacDonald P.J.P."/>
            <person name="Mehta T."/>
            <person name="Montmayeur A."/>
            <person name="Murphy C."/>
            <person name="Neiman D."/>
            <person name="Pearson M."/>
            <person name="Priest M."/>
            <person name="Roberts A."/>
            <person name="Saif S."/>
            <person name="Shea T."/>
            <person name="Shenoy N."/>
            <person name="Sisk P."/>
            <person name="Stolte C."/>
            <person name="Sykes S."/>
            <person name="Yandava C."/>
            <person name="Wortman J."/>
            <person name="Nusbaum C."/>
            <person name="Birren B."/>
        </authorList>
    </citation>
    <scope>NUCLEOTIDE SEQUENCE</scope>
    <source>
        <strain evidence="2">R3-111a-1</strain>
    </source>
</reference>
<reference evidence="4" key="1">
    <citation type="submission" date="2010-07" db="EMBL/GenBank/DDBJ databases">
        <title>The genome sequence of Gaeumannomyces graminis var. tritici strain R3-111a-1.</title>
        <authorList>
            <consortium name="The Broad Institute Genome Sequencing Platform"/>
            <person name="Ma L.-J."/>
            <person name="Dead R."/>
            <person name="Young S."/>
            <person name="Zeng Q."/>
            <person name="Koehrsen M."/>
            <person name="Alvarado L."/>
            <person name="Berlin A."/>
            <person name="Chapman S.B."/>
            <person name="Chen Z."/>
            <person name="Freedman E."/>
            <person name="Gellesch M."/>
            <person name="Goldberg J."/>
            <person name="Griggs A."/>
            <person name="Gujja S."/>
            <person name="Heilman E.R."/>
            <person name="Heiman D."/>
            <person name="Hepburn T."/>
            <person name="Howarth C."/>
            <person name="Jen D."/>
            <person name="Larson L."/>
            <person name="Mehta T."/>
            <person name="Neiman D."/>
            <person name="Pearson M."/>
            <person name="Roberts A."/>
            <person name="Saif S."/>
            <person name="Shea T."/>
            <person name="Shenoy N."/>
            <person name="Sisk P."/>
            <person name="Stolte C."/>
            <person name="Sykes S."/>
            <person name="Walk T."/>
            <person name="White J."/>
            <person name="Yandava C."/>
            <person name="Haas B."/>
            <person name="Nusbaum C."/>
            <person name="Birren B."/>
        </authorList>
    </citation>
    <scope>NUCLEOTIDE SEQUENCE [LARGE SCALE GENOMIC DNA]</scope>
    <source>
        <strain evidence="4">R3-111a-1</strain>
    </source>
</reference>
<evidence type="ECO:0000313" key="3">
    <source>
        <dbReference type="EnsemblFungi" id="EJT77993"/>
    </source>
</evidence>
<name>J3NP90_GAET3</name>